<dbReference type="CDD" id="cd11528">
    <property type="entry name" value="NTP-PPase_MazG_Nterm"/>
    <property type="match status" value="1"/>
</dbReference>
<dbReference type="GO" id="GO:0046047">
    <property type="term" value="P:TTP catabolic process"/>
    <property type="evidence" value="ECO:0007669"/>
    <property type="project" value="TreeGrafter"/>
</dbReference>
<evidence type="ECO:0000313" key="2">
    <source>
        <dbReference type="EMBL" id="XBH21886.1"/>
    </source>
</evidence>
<dbReference type="NCBIfam" id="TIGR00444">
    <property type="entry name" value="mazG"/>
    <property type="match status" value="1"/>
</dbReference>
<dbReference type="FunFam" id="1.10.287.1080:FF:000001">
    <property type="entry name" value="Nucleoside triphosphate pyrophosphohydrolase"/>
    <property type="match status" value="1"/>
</dbReference>
<dbReference type="GO" id="GO:0047429">
    <property type="term" value="F:nucleoside triphosphate diphosphatase activity"/>
    <property type="evidence" value="ECO:0007669"/>
    <property type="project" value="TreeGrafter"/>
</dbReference>
<dbReference type="Pfam" id="PF03819">
    <property type="entry name" value="MazG"/>
    <property type="match status" value="1"/>
</dbReference>
<gene>
    <name evidence="2" type="ORF">V5R04_01265</name>
</gene>
<name>A0AAU7DYP1_9MICO</name>
<dbReference type="PANTHER" id="PTHR30522">
    <property type="entry name" value="NUCLEOSIDE TRIPHOSPHATE PYROPHOSPHOHYDROLASE"/>
    <property type="match status" value="1"/>
</dbReference>
<dbReference type="EMBL" id="CP146203">
    <property type="protein sequence ID" value="XBH21886.1"/>
    <property type="molecule type" value="Genomic_DNA"/>
</dbReference>
<dbReference type="Gene3D" id="1.10.287.1080">
    <property type="entry name" value="MazG-like"/>
    <property type="match status" value="2"/>
</dbReference>
<dbReference type="GO" id="GO:0046081">
    <property type="term" value="P:dUTP catabolic process"/>
    <property type="evidence" value="ECO:0007669"/>
    <property type="project" value="TreeGrafter"/>
</dbReference>
<dbReference type="GO" id="GO:0046052">
    <property type="term" value="P:UTP catabolic process"/>
    <property type="evidence" value="ECO:0007669"/>
    <property type="project" value="TreeGrafter"/>
</dbReference>
<sequence>MSSVSTQVNDSVDPLTDVIAVMDQLRSPGGCPWDIEQTHESLVKYLLEESHEFAHAVETADRPEMKEELGDVLLQVLFHARIAQEHPTDPFDIADVAGALAAKLRFRHPHVFADVTVADTAEVSRNWDALKAQEKQRESILDGIPRGQGALARTQKVLGRISKNERLANKVEVLQENIDNSNDAEKIGFELLQLVHRAQAAGVDAEGALRQTLSGLENSVVRAEHDQQ</sequence>
<dbReference type="PANTHER" id="PTHR30522:SF0">
    <property type="entry name" value="NUCLEOSIDE TRIPHOSPHATE PYROPHOSPHOHYDROLASE"/>
    <property type="match status" value="1"/>
</dbReference>
<dbReference type="InterPro" id="IPR004518">
    <property type="entry name" value="MazG-like_dom"/>
</dbReference>
<reference evidence="2" key="1">
    <citation type="submission" date="2024-02" db="EMBL/GenBank/DDBJ databases">
        <title>Tomenella chthoni gen. nov. sp. nov., a member of the family Jonesiaceae isolated from bat guano.</title>
        <authorList>
            <person name="Miller S.L."/>
            <person name="King J."/>
            <person name="Sankaranarayanan K."/>
            <person name="Lawson P.A."/>
        </authorList>
    </citation>
    <scope>NUCLEOTIDE SEQUENCE</scope>
    <source>
        <strain evidence="2">BS-20</strain>
    </source>
</reference>
<dbReference type="InterPro" id="IPR011551">
    <property type="entry name" value="NTP_PyrPHydrolase_MazG"/>
</dbReference>
<dbReference type="SUPFAM" id="SSF101386">
    <property type="entry name" value="all-alpha NTP pyrophosphatases"/>
    <property type="match status" value="1"/>
</dbReference>
<dbReference type="GO" id="GO:0046076">
    <property type="term" value="P:dTTP catabolic process"/>
    <property type="evidence" value="ECO:0007669"/>
    <property type="project" value="TreeGrafter"/>
</dbReference>
<dbReference type="InterPro" id="IPR048015">
    <property type="entry name" value="NTP-PPase_MazG-like_N"/>
</dbReference>
<feature type="domain" description="NTP pyrophosphohydrolase MazG-like" evidence="1">
    <location>
        <begin position="37"/>
        <end position="112"/>
    </location>
</feature>
<dbReference type="AlphaFoldDB" id="A0AAU7DYP1"/>
<protein>
    <submittedName>
        <fullName evidence="2">MazG family protein</fullName>
    </submittedName>
</protein>
<proteinExistence type="predicted"/>
<organism evidence="2">
    <name type="scientific">Jonesiaceae bacterium BS-20</name>
    <dbReference type="NCBI Taxonomy" id="3120821"/>
    <lineage>
        <taxon>Bacteria</taxon>
        <taxon>Bacillati</taxon>
        <taxon>Actinomycetota</taxon>
        <taxon>Actinomycetes</taxon>
        <taxon>Micrococcales</taxon>
        <taxon>Jonesiaceae</taxon>
    </lineage>
</organism>
<dbReference type="GO" id="GO:0006950">
    <property type="term" value="P:response to stress"/>
    <property type="evidence" value="ECO:0007669"/>
    <property type="project" value="UniProtKB-ARBA"/>
</dbReference>
<dbReference type="GO" id="GO:0006203">
    <property type="term" value="P:dGTP catabolic process"/>
    <property type="evidence" value="ECO:0007669"/>
    <property type="project" value="TreeGrafter"/>
</dbReference>
<evidence type="ECO:0000259" key="1">
    <source>
        <dbReference type="Pfam" id="PF03819"/>
    </source>
</evidence>
<accession>A0AAU7DYP1</accession>
<dbReference type="GO" id="GO:0046061">
    <property type="term" value="P:dATP catabolic process"/>
    <property type="evidence" value="ECO:0007669"/>
    <property type="project" value="TreeGrafter"/>
</dbReference>